<dbReference type="EMBL" id="CP036276">
    <property type="protein sequence ID" value="QDU43472.1"/>
    <property type="molecule type" value="Genomic_DNA"/>
</dbReference>
<dbReference type="InterPro" id="IPR011852">
    <property type="entry name" value="TRAP_TAXI"/>
</dbReference>
<dbReference type="Gene3D" id="3.40.190.10">
    <property type="entry name" value="Periplasmic binding protein-like II"/>
    <property type="match status" value="2"/>
</dbReference>
<dbReference type="Pfam" id="PF16868">
    <property type="entry name" value="NMT1_3"/>
    <property type="match status" value="1"/>
</dbReference>
<dbReference type="Proteomes" id="UP000319383">
    <property type="component" value="Chromosome"/>
</dbReference>
<evidence type="ECO:0000313" key="2">
    <source>
        <dbReference type="Proteomes" id="UP000319383"/>
    </source>
</evidence>
<reference evidence="1 2" key="1">
    <citation type="submission" date="2019-02" db="EMBL/GenBank/DDBJ databases">
        <title>Deep-cultivation of Planctomycetes and their phenomic and genomic characterization uncovers novel biology.</title>
        <authorList>
            <person name="Wiegand S."/>
            <person name="Jogler M."/>
            <person name="Boedeker C."/>
            <person name="Pinto D."/>
            <person name="Vollmers J."/>
            <person name="Rivas-Marin E."/>
            <person name="Kohn T."/>
            <person name="Peeters S.H."/>
            <person name="Heuer A."/>
            <person name="Rast P."/>
            <person name="Oberbeckmann S."/>
            <person name="Bunk B."/>
            <person name="Jeske O."/>
            <person name="Meyerdierks A."/>
            <person name="Storesund J.E."/>
            <person name="Kallscheuer N."/>
            <person name="Luecker S."/>
            <person name="Lage O.M."/>
            <person name="Pohl T."/>
            <person name="Merkel B.J."/>
            <person name="Hornburger P."/>
            <person name="Mueller R.-W."/>
            <person name="Bruemmer F."/>
            <person name="Labrenz M."/>
            <person name="Spormann A.M."/>
            <person name="Op den Camp H."/>
            <person name="Overmann J."/>
            <person name="Amann R."/>
            <person name="Jetten M.S.M."/>
            <person name="Mascher T."/>
            <person name="Medema M.H."/>
            <person name="Devos D.P."/>
            <person name="Kaster A.-K."/>
            <person name="Ovreas L."/>
            <person name="Rohde M."/>
            <person name="Galperin M.Y."/>
            <person name="Jogler C."/>
        </authorList>
    </citation>
    <scope>NUCLEOTIDE SEQUENCE [LARGE SCALE GENOMIC DNA]</scope>
    <source>
        <strain evidence="1 2">Mal52</strain>
    </source>
</reference>
<dbReference type="NCBIfam" id="TIGR02122">
    <property type="entry name" value="TRAP_TAXI"/>
    <property type="match status" value="1"/>
</dbReference>
<keyword evidence="2" id="KW-1185">Reference proteome</keyword>
<dbReference type="KEGG" id="sdyn:Mal52_19470"/>
<dbReference type="SUPFAM" id="SSF53850">
    <property type="entry name" value="Periplasmic binding protein-like II"/>
    <property type="match status" value="1"/>
</dbReference>
<gene>
    <name evidence="1" type="ORF">Mal52_19470</name>
</gene>
<accession>A0A517ZLX7</accession>
<organism evidence="1 2">
    <name type="scientific">Symmachiella dynata</name>
    <dbReference type="NCBI Taxonomy" id="2527995"/>
    <lineage>
        <taxon>Bacteria</taxon>
        <taxon>Pseudomonadati</taxon>
        <taxon>Planctomycetota</taxon>
        <taxon>Planctomycetia</taxon>
        <taxon>Planctomycetales</taxon>
        <taxon>Planctomycetaceae</taxon>
        <taxon>Symmachiella</taxon>
    </lineage>
</organism>
<dbReference type="PANTHER" id="PTHR42941">
    <property type="entry name" value="SLL1037 PROTEIN"/>
    <property type="match status" value="1"/>
</dbReference>
<name>A0A517ZLX7_9PLAN</name>
<protein>
    <submittedName>
        <fullName evidence="1">Alkanesulfonate transporter substrate-binding subunit</fullName>
    </submittedName>
</protein>
<proteinExistence type="predicted"/>
<sequence length="460" mass="51312">MRKTIIGIGIVAALATLPFLVPAIYHQFTAFPKSIMIASGPQEGQYQQIAADLAKEIESQLGIEVKLEQETHGSLDNLRLLRQGDVDFALYQPGTERVLDPEHSDSSEFQPRFVANVYPEVTHWFVRRGSGIKTPGDLVGRKVALGEKTSGDYAMSKLLLKHFGLKESDVDAQYLSFVDVRKQFAAGELDAAFMTLGTHAKTLTQLAEEETCDLLTIPYAEAFTRKLILPSPYTIPAGMYDSYPSAFPSDDVQTISIRASLLTNNGVDANLVEAVTSIFLSEKFLLANDLGDLVDGGKAVAMQKPEFEMHPGATAYYDPELKPLLPTDFVEATEGMRSFLVSSLIAVFLLFRWYASVVRRRKEHWLDQCIKSLLEIERRQVDLDQKSGTDDCTRLQKLLDEVTDLRQGALRKVSAHDLSDDRAADCFLEMCHALSDKINAKITRQRLERQFEELGGRLGK</sequence>
<evidence type="ECO:0000313" key="1">
    <source>
        <dbReference type="EMBL" id="QDU43472.1"/>
    </source>
</evidence>
<dbReference type="RefSeq" id="WP_197534773.1">
    <property type="nucleotide sequence ID" value="NZ_CP036276.1"/>
</dbReference>
<dbReference type="AlphaFoldDB" id="A0A517ZLX7"/>
<dbReference type="PANTHER" id="PTHR42941:SF1">
    <property type="entry name" value="SLL1037 PROTEIN"/>
    <property type="match status" value="1"/>
</dbReference>